<dbReference type="KEGG" id="mng:MNEG_14883"/>
<protein>
    <recommendedName>
        <fullName evidence="2">ACT domain-containing protein</fullName>
    </recommendedName>
</protein>
<dbReference type="PANTHER" id="PTHR31096">
    <property type="entry name" value="ACT DOMAIN-CONTAINING PROTEIN ACR4-RELATED"/>
    <property type="match status" value="1"/>
</dbReference>
<dbReference type="GeneID" id="25732489"/>
<dbReference type="InterPro" id="IPR002912">
    <property type="entry name" value="ACT_dom"/>
</dbReference>
<dbReference type="InterPro" id="IPR045865">
    <property type="entry name" value="ACT-like_dom_sf"/>
</dbReference>
<keyword evidence="1" id="KW-0677">Repeat</keyword>
<keyword evidence="4" id="KW-1185">Reference proteome</keyword>
<organism evidence="3 4">
    <name type="scientific">Monoraphidium neglectum</name>
    <dbReference type="NCBI Taxonomy" id="145388"/>
    <lineage>
        <taxon>Eukaryota</taxon>
        <taxon>Viridiplantae</taxon>
        <taxon>Chlorophyta</taxon>
        <taxon>core chlorophytes</taxon>
        <taxon>Chlorophyceae</taxon>
        <taxon>CS clade</taxon>
        <taxon>Sphaeropleales</taxon>
        <taxon>Selenastraceae</taxon>
        <taxon>Monoraphidium</taxon>
    </lineage>
</organism>
<dbReference type="SUPFAM" id="SSF55021">
    <property type="entry name" value="ACT-like"/>
    <property type="match status" value="2"/>
</dbReference>
<evidence type="ECO:0000259" key="2">
    <source>
        <dbReference type="PROSITE" id="PS51671"/>
    </source>
</evidence>
<dbReference type="EMBL" id="KK105065">
    <property type="protein sequence ID" value="KIY93080.1"/>
    <property type="molecule type" value="Genomic_DNA"/>
</dbReference>
<dbReference type="PANTHER" id="PTHR31096:SF22">
    <property type="entry name" value="ACT DOMAIN-CONTAINING PROTEIN ACR4"/>
    <property type="match status" value="1"/>
</dbReference>
<dbReference type="Proteomes" id="UP000054498">
    <property type="component" value="Unassembled WGS sequence"/>
</dbReference>
<dbReference type="RefSeq" id="XP_013892100.1">
    <property type="nucleotide sequence ID" value="XM_014036646.1"/>
</dbReference>
<dbReference type="PROSITE" id="PS51671">
    <property type="entry name" value="ACT"/>
    <property type="match status" value="1"/>
</dbReference>
<dbReference type="AlphaFoldDB" id="A0A0D2MCY2"/>
<reference evidence="3 4" key="1">
    <citation type="journal article" date="2013" name="BMC Genomics">
        <title>Reconstruction of the lipid metabolism for the microalga Monoraphidium neglectum from its genome sequence reveals characteristics suitable for biofuel production.</title>
        <authorList>
            <person name="Bogen C."/>
            <person name="Al-Dilaimi A."/>
            <person name="Albersmeier A."/>
            <person name="Wichmann J."/>
            <person name="Grundmann M."/>
            <person name="Rupp O."/>
            <person name="Lauersen K.J."/>
            <person name="Blifernez-Klassen O."/>
            <person name="Kalinowski J."/>
            <person name="Goesmann A."/>
            <person name="Mussgnug J.H."/>
            <person name="Kruse O."/>
        </authorList>
    </citation>
    <scope>NUCLEOTIDE SEQUENCE [LARGE SCALE GENOMIC DNA]</scope>
    <source>
        <strain evidence="3 4">SAG 48.87</strain>
    </source>
</reference>
<dbReference type="Gene3D" id="3.30.70.260">
    <property type="match status" value="1"/>
</dbReference>
<accession>A0A0D2MCY2</accession>
<evidence type="ECO:0000313" key="4">
    <source>
        <dbReference type="Proteomes" id="UP000054498"/>
    </source>
</evidence>
<dbReference type="OrthoDB" id="534361at2759"/>
<dbReference type="STRING" id="145388.A0A0D2MCY2"/>
<evidence type="ECO:0000256" key="1">
    <source>
        <dbReference type="ARBA" id="ARBA00022737"/>
    </source>
</evidence>
<gene>
    <name evidence="3" type="ORF">MNEG_14883</name>
</gene>
<proteinExistence type="predicted"/>
<evidence type="ECO:0000313" key="3">
    <source>
        <dbReference type="EMBL" id="KIY93080.1"/>
    </source>
</evidence>
<dbReference type="InterPro" id="IPR040217">
    <property type="entry name" value="ACR1-12"/>
</dbReference>
<feature type="domain" description="ACT" evidence="2">
    <location>
        <begin position="57"/>
        <end position="134"/>
    </location>
</feature>
<name>A0A0D2MCY2_9CHLO</name>
<sequence length="248" mass="27143">MLRAPLIGFDAYRQREREVRDAATTPSGVLLEYETLALRVDPPNISIDNESFSDCTRLTIDSANRPGTLVEVVQCLTELSLSILRARISSDGGWFINELHICEPPSGRVTDERKLAAIRRMLSVSEEQGDGCGPRPQQPAARSVFQMVGPDARGILADITQLLMHNGCEVRSAALWTFRSRVACVIGATESGGRPVADSPKLSRLRAILEGLLAPPGRGESAVVEIEQSVVGAVHHERRLHQAFGWLR</sequence>